<feature type="domain" description="Myb-like" evidence="9">
    <location>
        <begin position="442"/>
        <end position="491"/>
    </location>
</feature>
<dbReference type="InterPro" id="IPR017930">
    <property type="entry name" value="Myb_dom"/>
</dbReference>
<protein>
    <recommendedName>
        <fullName evidence="7">Telomeric repeat-binding factor</fullName>
    </recommendedName>
</protein>
<dbReference type="InterPro" id="IPR017357">
    <property type="entry name" value="TERF1/2"/>
</dbReference>
<dbReference type="PANTHER" id="PTHR46833:SF1">
    <property type="entry name" value="TELOMERIC REPEAT-BINDING FACTOR 2"/>
    <property type="match status" value="1"/>
</dbReference>
<comment type="caution">
    <text evidence="11">The sequence shown here is derived from an EMBL/GenBank/DDBJ whole genome shotgun (WGS) entry which is preliminary data.</text>
</comment>
<dbReference type="GO" id="GO:0032208">
    <property type="term" value="P:negative regulation of telomere maintenance via recombination"/>
    <property type="evidence" value="ECO:0007669"/>
    <property type="project" value="TreeGrafter"/>
</dbReference>
<comment type="function">
    <text evidence="7">Binds the telomeric double-stranded 5'-TTAGGG-3' repeat.</text>
</comment>
<evidence type="ECO:0000256" key="2">
    <source>
        <dbReference type="ARBA" id="ARBA00022454"/>
    </source>
</evidence>
<dbReference type="GO" id="GO:0003691">
    <property type="term" value="F:double-stranded telomeric DNA binding"/>
    <property type="evidence" value="ECO:0007669"/>
    <property type="project" value="UniProtKB-UniRule"/>
</dbReference>
<dbReference type="PROSITE" id="PS51294">
    <property type="entry name" value="HTH_MYB"/>
    <property type="match status" value="1"/>
</dbReference>
<sequence>MAACEASKSDSEAHLGRVGGEAGVAPDPERVVNGWILEFNLYCALKAFRAGAYEEFCAILNVITAVLSRPYVDTEEIGQKLLTIQFLSKFESDVMPLESVMAILDQMKAEFSLCEDIFQEVRETVVKQAVAESIKKNKFQEASKILEQYFNKDTKDQKLLSAVKEKNSAHLDLHLFSNSNLKRKMLLFAESLIDNSEPLLLHSAKNSTSRSIAEIQGEKPRMDSNQKVQQESQTSDRNKCSSKPTDKCHICSNRVEPQPGLISSFVALQTAFCILHKLKVDPLTSFKEIDVLDFELLGNSKLQQMTRYKKQRAEANTIQKSDKPAAKCIQAVSRFIIDPDSQDEVEHLDTMDKAESRHGFQQDRAKPIQSRKRDSSCKETLHKEDTLQLQHVKRRNCLNDPGITEDKEKWSDEEFLFDVQQDISIRDGRTSPTESNVSFASKRQKWTVEETEWIKQGIQKFGAGNWGKILKHYPFCNRTSVMIKDRWRTMRKLGMT</sequence>
<keyword evidence="5 7" id="KW-0539">Nucleus</keyword>
<dbReference type="InterPro" id="IPR009057">
    <property type="entry name" value="Homeodomain-like_sf"/>
</dbReference>
<dbReference type="GO" id="GO:0042803">
    <property type="term" value="F:protein homodimerization activity"/>
    <property type="evidence" value="ECO:0007669"/>
    <property type="project" value="UniProtKB-UniRule"/>
</dbReference>
<dbReference type="GO" id="GO:1905839">
    <property type="term" value="P:negative regulation of telomeric D-loop disassembly"/>
    <property type="evidence" value="ECO:0007669"/>
    <property type="project" value="TreeGrafter"/>
</dbReference>
<dbReference type="SUPFAM" id="SSF46689">
    <property type="entry name" value="Homeodomain-like"/>
    <property type="match status" value="1"/>
</dbReference>
<dbReference type="OMA" id="RTRNQDN"/>
<dbReference type="PROSITE" id="PS50090">
    <property type="entry name" value="MYB_LIKE"/>
    <property type="match status" value="1"/>
</dbReference>
<evidence type="ECO:0000259" key="9">
    <source>
        <dbReference type="PROSITE" id="PS50090"/>
    </source>
</evidence>
<dbReference type="GO" id="GO:0061820">
    <property type="term" value="P:telomeric D-loop disassembly"/>
    <property type="evidence" value="ECO:0007669"/>
    <property type="project" value="TreeGrafter"/>
</dbReference>
<dbReference type="InterPro" id="IPR036507">
    <property type="entry name" value="Telomere_rpt-bd_fac_dimer_sf"/>
</dbReference>
<feature type="compositionally biased region" description="Basic and acidic residues" evidence="8">
    <location>
        <begin position="234"/>
        <end position="246"/>
    </location>
</feature>
<keyword evidence="2" id="KW-0158">Chromosome</keyword>
<dbReference type="GO" id="GO:0070187">
    <property type="term" value="C:shelterin complex"/>
    <property type="evidence" value="ECO:0007669"/>
    <property type="project" value="TreeGrafter"/>
</dbReference>
<feature type="region of interest" description="Disordered" evidence="8">
    <location>
        <begin position="210"/>
        <end position="246"/>
    </location>
</feature>
<dbReference type="GO" id="GO:0098505">
    <property type="term" value="F:G-rich strand telomeric DNA binding"/>
    <property type="evidence" value="ECO:0007669"/>
    <property type="project" value="TreeGrafter"/>
</dbReference>
<evidence type="ECO:0000259" key="10">
    <source>
        <dbReference type="PROSITE" id="PS51294"/>
    </source>
</evidence>
<dbReference type="FunFam" id="1.10.10.60:FF:000129">
    <property type="entry name" value="Telomeric repeat-binding factor 2"/>
    <property type="match status" value="1"/>
</dbReference>
<dbReference type="Proteomes" id="UP000288216">
    <property type="component" value="Unassembled WGS sequence"/>
</dbReference>
<dbReference type="EMBL" id="BFAA01000934">
    <property type="protein sequence ID" value="GCB74355.1"/>
    <property type="molecule type" value="Genomic_DNA"/>
</dbReference>
<comment type="subcellular location">
    <subcellularLocation>
        <location evidence="1">Chromosome</location>
        <location evidence="1">Telomere</location>
    </subcellularLocation>
    <subcellularLocation>
        <location evidence="7">Nucleus</location>
    </subcellularLocation>
</comment>
<evidence type="ECO:0000256" key="3">
    <source>
        <dbReference type="ARBA" id="ARBA00022895"/>
    </source>
</evidence>
<evidence type="ECO:0000256" key="7">
    <source>
        <dbReference type="PIRNR" id="PIRNR038016"/>
    </source>
</evidence>
<dbReference type="InterPro" id="IPR001005">
    <property type="entry name" value="SANT/Myb"/>
</dbReference>
<feature type="domain" description="HTH myb-type" evidence="10">
    <location>
        <begin position="442"/>
        <end position="495"/>
    </location>
</feature>
<keyword evidence="4 7" id="KW-0238">DNA-binding</keyword>
<dbReference type="OrthoDB" id="608866at2759"/>
<evidence type="ECO:0000313" key="12">
    <source>
        <dbReference type="Proteomes" id="UP000288216"/>
    </source>
</evidence>
<feature type="region of interest" description="Disordered" evidence="8">
    <location>
        <begin position="353"/>
        <end position="380"/>
    </location>
</feature>
<comment type="subunit">
    <text evidence="7">Homodimer.</text>
</comment>
<organism evidence="11 12">
    <name type="scientific">Scyliorhinus torazame</name>
    <name type="common">Cloudy catshark</name>
    <name type="synonym">Catulus torazame</name>
    <dbReference type="NCBI Taxonomy" id="75743"/>
    <lineage>
        <taxon>Eukaryota</taxon>
        <taxon>Metazoa</taxon>
        <taxon>Chordata</taxon>
        <taxon>Craniata</taxon>
        <taxon>Vertebrata</taxon>
        <taxon>Chondrichthyes</taxon>
        <taxon>Elasmobranchii</taxon>
        <taxon>Galeomorphii</taxon>
        <taxon>Galeoidea</taxon>
        <taxon>Carcharhiniformes</taxon>
        <taxon>Scyliorhinidae</taxon>
        <taxon>Scyliorhinus</taxon>
    </lineage>
</organism>
<dbReference type="PANTHER" id="PTHR46833">
    <property type="entry name" value="TELOMERIC REPEAT-BINDING FACTOR 2 TERF2"/>
    <property type="match status" value="1"/>
</dbReference>
<dbReference type="InterPro" id="IPR030657">
    <property type="entry name" value="TERF2"/>
</dbReference>
<dbReference type="GO" id="GO:0070198">
    <property type="term" value="P:protein localization to chromosome, telomeric region"/>
    <property type="evidence" value="ECO:0007669"/>
    <property type="project" value="TreeGrafter"/>
</dbReference>
<evidence type="ECO:0000256" key="1">
    <source>
        <dbReference type="ARBA" id="ARBA00004574"/>
    </source>
</evidence>
<keyword evidence="12" id="KW-1185">Reference proteome</keyword>
<evidence type="ECO:0000256" key="5">
    <source>
        <dbReference type="ARBA" id="ARBA00023242"/>
    </source>
</evidence>
<dbReference type="Gene3D" id="1.25.40.210">
    <property type="entry name" value="Telomere repeat-binding factor, dimerisation domain"/>
    <property type="match status" value="1"/>
</dbReference>
<proteinExistence type="predicted"/>
<gene>
    <name evidence="11" type="ORF">scyTo_0003445</name>
</gene>
<dbReference type="STRING" id="75743.A0A401PMM9"/>
<dbReference type="CDD" id="cd11660">
    <property type="entry name" value="SANT_TRF"/>
    <property type="match status" value="1"/>
</dbReference>
<dbReference type="PIRSF" id="PIRSF038016">
    <property type="entry name" value="Telomere_bd-1_Pin2"/>
    <property type="match status" value="1"/>
</dbReference>
<dbReference type="GO" id="GO:0031981">
    <property type="term" value="C:nuclear lumen"/>
    <property type="evidence" value="ECO:0007669"/>
    <property type="project" value="UniProtKB-ARBA"/>
</dbReference>
<dbReference type="Pfam" id="PF00249">
    <property type="entry name" value="Myb_DNA-binding"/>
    <property type="match status" value="1"/>
</dbReference>
<accession>A0A401PMM9</accession>
<evidence type="ECO:0000313" key="11">
    <source>
        <dbReference type="EMBL" id="GCB74355.1"/>
    </source>
</evidence>
<dbReference type="GO" id="GO:0032210">
    <property type="term" value="P:regulation of telomere maintenance via telomerase"/>
    <property type="evidence" value="ECO:0007669"/>
    <property type="project" value="TreeGrafter"/>
</dbReference>
<keyword evidence="6 7" id="KW-0131">Cell cycle</keyword>
<keyword evidence="3 7" id="KW-0779">Telomere</keyword>
<name>A0A401PMM9_SCYTO</name>
<dbReference type="Gene3D" id="1.10.10.60">
    <property type="entry name" value="Homeodomain-like"/>
    <property type="match status" value="1"/>
</dbReference>
<reference evidence="11 12" key="1">
    <citation type="journal article" date="2018" name="Nat. Ecol. Evol.">
        <title>Shark genomes provide insights into elasmobranch evolution and the origin of vertebrates.</title>
        <authorList>
            <person name="Hara Y"/>
            <person name="Yamaguchi K"/>
            <person name="Onimaru K"/>
            <person name="Kadota M"/>
            <person name="Koyanagi M"/>
            <person name="Keeley SD"/>
            <person name="Tatsumi K"/>
            <person name="Tanaka K"/>
            <person name="Motone F"/>
            <person name="Kageyama Y"/>
            <person name="Nozu R"/>
            <person name="Adachi N"/>
            <person name="Nishimura O"/>
            <person name="Nakagawa R"/>
            <person name="Tanegashima C"/>
            <person name="Kiyatake I"/>
            <person name="Matsumoto R"/>
            <person name="Murakumo K"/>
            <person name="Nishida K"/>
            <person name="Terakita A"/>
            <person name="Kuratani S"/>
            <person name="Sato K"/>
            <person name="Hyodo S Kuraku.S."/>
        </authorList>
    </citation>
    <scope>NUCLEOTIDE SEQUENCE [LARGE SCALE GENOMIC DNA]</scope>
</reference>
<evidence type="ECO:0000256" key="4">
    <source>
        <dbReference type="ARBA" id="ARBA00023125"/>
    </source>
</evidence>
<dbReference type="SUPFAM" id="SSF63600">
    <property type="entry name" value="Telomeric repeat binding factor (TRF) dimerisation domain"/>
    <property type="match status" value="1"/>
</dbReference>
<evidence type="ECO:0000256" key="6">
    <source>
        <dbReference type="ARBA" id="ARBA00023306"/>
    </source>
</evidence>
<dbReference type="GO" id="GO:0003720">
    <property type="term" value="F:telomerase activity"/>
    <property type="evidence" value="ECO:0007669"/>
    <property type="project" value="TreeGrafter"/>
</dbReference>
<dbReference type="GO" id="GO:0031848">
    <property type="term" value="P:protection from non-homologous end joining at telomere"/>
    <property type="evidence" value="ECO:0007669"/>
    <property type="project" value="InterPro"/>
</dbReference>
<evidence type="ECO:0000256" key="8">
    <source>
        <dbReference type="SAM" id="MobiDB-lite"/>
    </source>
</evidence>
<dbReference type="AlphaFoldDB" id="A0A401PMM9"/>
<dbReference type="GO" id="GO:0031627">
    <property type="term" value="P:telomeric loop formation"/>
    <property type="evidence" value="ECO:0007669"/>
    <property type="project" value="TreeGrafter"/>
</dbReference>
<dbReference type="SMART" id="SM00717">
    <property type="entry name" value="SANT"/>
    <property type="match status" value="1"/>
</dbReference>